<reference evidence="1" key="1">
    <citation type="book" date="2014" name="THE 24TH EUROPEAN CONGRESS OF CLINICAL MICROBIOLOGY AND INFECTIOUS DISEASES" publisher="ECCMID 2014" city="Barcelona, Spain">
        <title>Identification of resistance genes in three multidrug-resistant Bacteroides fragilis isolates by whole genome sequencing.</title>
        <editorList>
            <person name="Unknown"/>
            <person name="A."/>
        </editorList>
        <authorList>
            <person name="Sydenham T.V."/>
            <person name="Hasman H."/>
            <person name="Wang M."/>
            <person name="Soki J."/>
            <person name="Nagy E."/>
            <person name="Justesen U.S."/>
        </authorList>
    </citation>
    <scope>NUCLEOTIDE SEQUENCE</scope>
    <source>
        <strain evidence="1">DCMOUH0018B</strain>
    </source>
</reference>
<sequence length="277" mass="31423">MKSELNEKISCCCSLFRAETYKGLSLENISDMVLFANNFLLNVDIEKDMERESQLIGGFNHYYSIWHKSISPINISIGFLIRYNQSNEITKAISRIEAEDKFKSDILNILGVIGIALASKLEIVEETLNRLRIAVGSSIEVNIYRDKISIGSILSNLEGKECSSFNQPLQNEELKYDIDAITRIYNYCNGDTFSVSFKVFVDAIAKADFSIIYNANGTTTSKCAYLISIIKKFVYSKDWYRNAANSINTEPTRCSGMKVPPKWKNDLQKISRSITPY</sequence>
<dbReference type="AlphaFoldDB" id="A0A0I9UNB5"/>
<gene>
    <name evidence="1" type="ORF">EE52_0215925</name>
</gene>
<dbReference type="PATRIC" id="fig|817.53.peg.3286"/>
<reference evidence="1" key="2">
    <citation type="submission" date="2014-07" db="EMBL/GenBank/DDBJ databases">
        <title>Genetics and epidemiology of antimicrobial resistance in B. fragilis group.</title>
        <authorList>
            <person name="Sydenham T.V."/>
            <person name="Hasman H."/>
            <person name="Kemp M."/>
            <person name="Justesen U.S."/>
        </authorList>
    </citation>
    <scope>NUCLEOTIDE SEQUENCE [LARGE SCALE GENOMIC DNA]</scope>
    <source>
        <strain evidence="1">DCMOUH0018B</strain>
    </source>
</reference>
<proteinExistence type="predicted"/>
<accession>A0A0I9UNB5</accession>
<evidence type="ECO:0000313" key="1">
    <source>
        <dbReference type="EMBL" id="KFX73914.1"/>
    </source>
</evidence>
<dbReference type="EMBL" id="JMZZ02000156">
    <property type="protein sequence ID" value="KFX73914.1"/>
    <property type="molecule type" value="Genomic_DNA"/>
</dbReference>
<organism evidence="1">
    <name type="scientific">Bacteroides fragilis</name>
    <dbReference type="NCBI Taxonomy" id="817"/>
    <lineage>
        <taxon>Bacteria</taxon>
        <taxon>Pseudomonadati</taxon>
        <taxon>Bacteroidota</taxon>
        <taxon>Bacteroidia</taxon>
        <taxon>Bacteroidales</taxon>
        <taxon>Bacteroidaceae</taxon>
        <taxon>Bacteroides</taxon>
    </lineage>
</organism>
<comment type="caution">
    <text evidence="1">The sequence shown here is derived from an EMBL/GenBank/DDBJ whole genome shotgun (WGS) entry which is preliminary data.</text>
</comment>
<protein>
    <submittedName>
        <fullName evidence="1">Uncharacterized protein</fullName>
    </submittedName>
</protein>
<name>A0A0I9UNB5_BACFG</name>
<dbReference type="RefSeq" id="WP_044301110.1">
    <property type="nucleotide sequence ID" value="NZ_CAEUHN010000012.1"/>
</dbReference>